<organism evidence="6 7">
    <name type="scientific">Spizellomyces punctatus (strain DAOM BR117)</name>
    <dbReference type="NCBI Taxonomy" id="645134"/>
    <lineage>
        <taxon>Eukaryota</taxon>
        <taxon>Fungi</taxon>
        <taxon>Fungi incertae sedis</taxon>
        <taxon>Chytridiomycota</taxon>
        <taxon>Chytridiomycota incertae sedis</taxon>
        <taxon>Chytridiomycetes</taxon>
        <taxon>Spizellomycetales</taxon>
        <taxon>Spizellomycetaceae</taxon>
        <taxon>Spizellomyces</taxon>
    </lineage>
</organism>
<feature type="region of interest" description="Disordered" evidence="4">
    <location>
        <begin position="220"/>
        <end position="260"/>
    </location>
</feature>
<feature type="compositionally biased region" description="Low complexity" evidence="4">
    <location>
        <begin position="233"/>
        <end position="242"/>
    </location>
</feature>
<dbReference type="OrthoDB" id="6247875at2759"/>
<feature type="compositionally biased region" description="Basic and acidic residues" evidence="4">
    <location>
        <begin position="243"/>
        <end position="256"/>
    </location>
</feature>
<keyword evidence="1 3" id="KW-0238">DNA-binding</keyword>
<keyword evidence="7" id="KW-1185">Reference proteome</keyword>
<keyword evidence="3" id="KW-0539">Nucleus</keyword>
<dbReference type="InterPro" id="IPR036910">
    <property type="entry name" value="HMG_box_dom_sf"/>
</dbReference>
<dbReference type="EMBL" id="KQ257452">
    <property type="protein sequence ID" value="KND02907.1"/>
    <property type="molecule type" value="Genomic_DNA"/>
</dbReference>
<feature type="DNA-binding region" description="HMG box" evidence="3">
    <location>
        <begin position="147"/>
        <end position="215"/>
    </location>
</feature>
<reference evidence="6 7" key="1">
    <citation type="submission" date="2009-08" db="EMBL/GenBank/DDBJ databases">
        <title>The Genome Sequence of Spizellomyces punctatus strain DAOM BR117.</title>
        <authorList>
            <consortium name="The Broad Institute Genome Sequencing Platform"/>
            <person name="Russ C."/>
            <person name="Cuomo C."/>
            <person name="Shea T."/>
            <person name="Young S.K."/>
            <person name="Zeng Q."/>
            <person name="Koehrsen M."/>
            <person name="Haas B."/>
            <person name="Borodovsky M."/>
            <person name="Guigo R."/>
            <person name="Alvarado L."/>
            <person name="Berlin A."/>
            <person name="Bochicchio J."/>
            <person name="Borenstein D."/>
            <person name="Chapman S."/>
            <person name="Chen Z."/>
            <person name="Engels R."/>
            <person name="Freedman E."/>
            <person name="Gellesch M."/>
            <person name="Goldberg J."/>
            <person name="Griggs A."/>
            <person name="Gujja S."/>
            <person name="Heiman D."/>
            <person name="Hepburn T."/>
            <person name="Howarth C."/>
            <person name="Jen D."/>
            <person name="Larson L."/>
            <person name="Lewis B."/>
            <person name="Mehta T."/>
            <person name="Park D."/>
            <person name="Pearson M."/>
            <person name="Roberts A."/>
            <person name="Saif S."/>
            <person name="Shenoy N."/>
            <person name="Sisk P."/>
            <person name="Stolte C."/>
            <person name="Sykes S."/>
            <person name="Thomson T."/>
            <person name="Walk T."/>
            <person name="White J."/>
            <person name="Yandava C."/>
            <person name="Burger G."/>
            <person name="Gray M.W."/>
            <person name="Holland P.W.H."/>
            <person name="King N."/>
            <person name="Lang F.B.F."/>
            <person name="Roger A.J."/>
            <person name="Ruiz-Trillo I."/>
            <person name="Lander E."/>
            <person name="Nusbaum C."/>
        </authorList>
    </citation>
    <scope>NUCLEOTIDE SEQUENCE [LARGE SCALE GENOMIC DNA]</scope>
    <source>
        <strain evidence="6 7">DAOM BR117</strain>
    </source>
</reference>
<sequence length="375" mass="40967">MPFVTIPNTYSYLRSSEPALQPTPAVVYQQTPPMTGYSINDPMMMAQVQRHMAGGAPASIAPMQTLPTMQMYQQPGPLVPQPGAPQVLPARHVYSTAGQQLVLVPEGYTPVMVPSAPHPVTSFPTTQYGFPSYLVSTNPKPAAPKRIPRPANSFMTYRMEKQHEVLAKHAGANNKDISVIIGEMWRNEPEAVKEYYRKKAEMGRKEHMLRYPDYKYTPLKKRKESSTKKARLSISSISSTSESGDKGVHPPLHETGKVSLPSVVVPIKSPSFEHSALDRRTAGSPHPSTAGDASPNVSESLNQVSPPNRVAGAAEGEPMANPIAFHLPLDDSSFNNGYLASMTAVSHSYPTDNLETIADFPQSDPFELCEKSQSN</sequence>
<dbReference type="GO" id="GO:0001228">
    <property type="term" value="F:DNA-binding transcription activator activity, RNA polymerase II-specific"/>
    <property type="evidence" value="ECO:0007669"/>
    <property type="project" value="TreeGrafter"/>
</dbReference>
<dbReference type="Pfam" id="PF00505">
    <property type="entry name" value="HMG_box"/>
    <property type="match status" value="1"/>
</dbReference>
<evidence type="ECO:0000313" key="6">
    <source>
        <dbReference type="EMBL" id="KND02907.1"/>
    </source>
</evidence>
<dbReference type="PANTHER" id="PTHR10270">
    <property type="entry name" value="SOX TRANSCRIPTION FACTOR"/>
    <property type="match status" value="1"/>
</dbReference>
<keyword evidence="2" id="KW-0804">Transcription</keyword>
<dbReference type="Proteomes" id="UP000053201">
    <property type="component" value="Unassembled WGS sequence"/>
</dbReference>
<feature type="region of interest" description="Disordered" evidence="4">
    <location>
        <begin position="276"/>
        <end position="314"/>
    </location>
</feature>
<evidence type="ECO:0000256" key="3">
    <source>
        <dbReference type="PROSITE-ProRule" id="PRU00267"/>
    </source>
</evidence>
<dbReference type="InParanoid" id="A0A0L0HP85"/>
<proteinExistence type="predicted"/>
<dbReference type="InterPro" id="IPR050140">
    <property type="entry name" value="SRY-related_HMG-box_TF-like"/>
</dbReference>
<gene>
    <name evidence="6" type="ORF">SPPG_01987</name>
</gene>
<dbReference type="CDD" id="cd01389">
    <property type="entry name" value="HMG-box_ROX1-like"/>
    <property type="match status" value="1"/>
</dbReference>
<dbReference type="PANTHER" id="PTHR10270:SF161">
    <property type="entry name" value="SEX-DETERMINING REGION Y PROTEIN"/>
    <property type="match status" value="1"/>
</dbReference>
<dbReference type="RefSeq" id="XP_016610946.1">
    <property type="nucleotide sequence ID" value="XM_016750293.1"/>
</dbReference>
<dbReference type="PROSITE" id="PS50118">
    <property type="entry name" value="HMG_BOX_2"/>
    <property type="match status" value="1"/>
</dbReference>
<evidence type="ECO:0000259" key="5">
    <source>
        <dbReference type="PROSITE" id="PS50118"/>
    </source>
</evidence>
<dbReference type="GO" id="GO:0030154">
    <property type="term" value="P:cell differentiation"/>
    <property type="evidence" value="ECO:0007669"/>
    <property type="project" value="TreeGrafter"/>
</dbReference>
<dbReference type="SMART" id="SM00398">
    <property type="entry name" value="HMG"/>
    <property type="match status" value="1"/>
</dbReference>
<dbReference type="VEuPathDB" id="FungiDB:SPPG_01987"/>
<feature type="compositionally biased region" description="Basic residues" evidence="4">
    <location>
        <begin position="220"/>
        <end position="231"/>
    </location>
</feature>
<evidence type="ECO:0000256" key="2">
    <source>
        <dbReference type="ARBA" id="ARBA00023163"/>
    </source>
</evidence>
<dbReference type="eggNOG" id="KOG0527">
    <property type="taxonomic scope" value="Eukaryota"/>
</dbReference>
<evidence type="ECO:0000313" key="7">
    <source>
        <dbReference type="Proteomes" id="UP000053201"/>
    </source>
</evidence>
<accession>A0A0L0HP85</accession>
<dbReference type="InterPro" id="IPR009071">
    <property type="entry name" value="HMG_box_dom"/>
</dbReference>
<dbReference type="STRING" id="645134.A0A0L0HP85"/>
<evidence type="ECO:0000256" key="4">
    <source>
        <dbReference type="SAM" id="MobiDB-lite"/>
    </source>
</evidence>
<dbReference type="SUPFAM" id="SSF47095">
    <property type="entry name" value="HMG-box"/>
    <property type="match status" value="1"/>
</dbReference>
<dbReference type="AlphaFoldDB" id="A0A0L0HP85"/>
<dbReference type="GO" id="GO:0000978">
    <property type="term" value="F:RNA polymerase II cis-regulatory region sequence-specific DNA binding"/>
    <property type="evidence" value="ECO:0007669"/>
    <property type="project" value="TreeGrafter"/>
</dbReference>
<feature type="domain" description="HMG box" evidence="5">
    <location>
        <begin position="147"/>
        <end position="215"/>
    </location>
</feature>
<dbReference type="GeneID" id="27685613"/>
<protein>
    <recommendedName>
        <fullName evidence="5">HMG box domain-containing protein</fullName>
    </recommendedName>
</protein>
<dbReference type="GO" id="GO:0005634">
    <property type="term" value="C:nucleus"/>
    <property type="evidence" value="ECO:0007669"/>
    <property type="project" value="UniProtKB-UniRule"/>
</dbReference>
<feature type="compositionally biased region" description="Polar residues" evidence="4">
    <location>
        <begin position="295"/>
        <end position="306"/>
    </location>
</feature>
<evidence type="ECO:0000256" key="1">
    <source>
        <dbReference type="ARBA" id="ARBA00023125"/>
    </source>
</evidence>
<dbReference type="Gene3D" id="1.10.30.10">
    <property type="entry name" value="High mobility group box domain"/>
    <property type="match status" value="1"/>
</dbReference>
<name>A0A0L0HP85_SPIPD</name>